<dbReference type="SMART" id="SM00054">
    <property type="entry name" value="EFh"/>
    <property type="match status" value="2"/>
</dbReference>
<reference evidence="5" key="1">
    <citation type="submission" date="2021-01" db="EMBL/GenBank/DDBJ databases">
        <authorList>
            <person name="Corre E."/>
            <person name="Pelletier E."/>
            <person name="Niang G."/>
            <person name="Scheremetjew M."/>
            <person name="Finn R."/>
            <person name="Kale V."/>
            <person name="Holt S."/>
            <person name="Cochrane G."/>
            <person name="Meng A."/>
            <person name="Brown T."/>
            <person name="Cohen L."/>
        </authorList>
    </citation>
    <scope>NUCLEOTIDE SEQUENCE</scope>
    <source>
        <strain evidence="5">CCMP2058</strain>
    </source>
</reference>
<dbReference type="InterPro" id="IPR051581">
    <property type="entry name" value="Ca-bind"/>
</dbReference>
<dbReference type="InterPro" id="IPR011992">
    <property type="entry name" value="EF-hand-dom_pair"/>
</dbReference>
<feature type="domain" description="EF-hand" evidence="4">
    <location>
        <begin position="229"/>
        <end position="264"/>
    </location>
</feature>
<dbReference type="GO" id="GO:0005509">
    <property type="term" value="F:calcium ion binding"/>
    <property type="evidence" value="ECO:0007669"/>
    <property type="project" value="InterPro"/>
</dbReference>
<dbReference type="PROSITE" id="PS00018">
    <property type="entry name" value="EF_HAND_1"/>
    <property type="match status" value="2"/>
</dbReference>
<dbReference type="AlphaFoldDB" id="A0A7S0H4I2"/>
<dbReference type="Pfam" id="PF13499">
    <property type="entry name" value="EF-hand_7"/>
    <property type="match status" value="1"/>
</dbReference>
<feature type="domain" description="EF-hand" evidence="4">
    <location>
        <begin position="100"/>
        <end position="130"/>
    </location>
</feature>
<gene>
    <name evidence="5" type="ORF">LAMO00422_LOCUS17871</name>
</gene>
<protein>
    <recommendedName>
        <fullName evidence="4">EF-hand domain-containing protein</fullName>
    </recommendedName>
</protein>
<dbReference type="PANTHER" id="PTHR34524">
    <property type="entry name" value="CALCYPHOSIN"/>
    <property type="match status" value="1"/>
</dbReference>
<dbReference type="InterPro" id="IPR002048">
    <property type="entry name" value="EF_hand_dom"/>
</dbReference>
<evidence type="ECO:0000256" key="3">
    <source>
        <dbReference type="ARBA" id="ARBA00022837"/>
    </source>
</evidence>
<organism evidence="5">
    <name type="scientific">Amorphochlora amoebiformis</name>
    <dbReference type="NCBI Taxonomy" id="1561963"/>
    <lineage>
        <taxon>Eukaryota</taxon>
        <taxon>Sar</taxon>
        <taxon>Rhizaria</taxon>
        <taxon>Cercozoa</taxon>
        <taxon>Chlorarachniophyceae</taxon>
        <taxon>Amorphochlora</taxon>
    </lineage>
</organism>
<evidence type="ECO:0000256" key="1">
    <source>
        <dbReference type="ARBA" id="ARBA00022723"/>
    </source>
</evidence>
<dbReference type="SUPFAM" id="SSF47473">
    <property type="entry name" value="EF-hand"/>
    <property type="match status" value="1"/>
</dbReference>
<dbReference type="PROSITE" id="PS50222">
    <property type="entry name" value="EF_HAND_2"/>
    <property type="match status" value="2"/>
</dbReference>
<proteinExistence type="predicted"/>
<keyword evidence="1" id="KW-0479">Metal-binding</keyword>
<dbReference type="PANTHER" id="PTHR34524:SF6">
    <property type="entry name" value="CALCYPHOSINE LIKE"/>
    <property type="match status" value="1"/>
</dbReference>
<dbReference type="InterPro" id="IPR018247">
    <property type="entry name" value="EF_Hand_1_Ca_BS"/>
</dbReference>
<evidence type="ECO:0000256" key="2">
    <source>
        <dbReference type="ARBA" id="ARBA00022737"/>
    </source>
</evidence>
<evidence type="ECO:0000259" key="4">
    <source>
        <dbReference type="PROSITE" id="PS50222"/>
    </source>
</evidence>
<evidence type="ECO:0000313" key="5">
    <source>
        <dbReference type="EMBL" id="CAD8458919.1"/>
    </source>
</evidence>
<accession>A0A7S0H4I2</accession>
<dbReference type="Gene3D" id="1.10.238.10">
    <property type="entry name" value="EF-hand"/>
    <property type="match status" value="2"/>
</dbReference>
<dbReference type="Pfam" id="PF13202">
    <property type="entry name" value="EF-hand_5"/>
    <property type="match status" value="1"/>
</dbReference>
<dbReference type="EMBL" id="HBEM01026278">
    <property type="protein sequence ID" value="CAD8458919.1"/>
    <property type="molecule type" value="Transcribed_RNA"/>
</dbReference>
<name>A0A7S0H4I2_9EUKA</name>
<keyword evidence="2" id="KW-0677">Repeat</keyword>
<sequence>MSAFHLLPDDIVQDIRLQLHNIGEHSLIDMIGMMRKYGTGDRLTKIEVMNALTKAGVFLTLVQLTTLVRAFDVEGEGFLSLAAFTKAIKGEYSKRRLCMLKRVFQKIDKNGNGKIEYKEMIAKFNPHKHPSVKASLLSPEVVEDRMKVVFEGAQEKGYLTFEQFAEYYKNMSAAIPHNDELFCEIMCGVWSVNENEEKKFITQDDPRVQKMLEFIRSKVFQKSDSSTGNYVPRLNKTFKFFDTNMSGNICLKEWGDALDRLGVNADKNTSRLTFECFAKDGSIDYRRFSAALLKSQYPISLGLIS</sequence>
<keyword evidence="3" id="KW-0106">Calcium</keyword>